<keyword evidence="3" id="KW-1185">Reference proteome</keyword>
<gene>
    <name evidence="2" type="ORF">HMPREF3226_01345</name>
</gene>
<comment type="caution">
    <text evidence="2">The sequence shown here is derived from an EMBL/GenBank/DDBJ whole genome shotgun (WGS) entry which is preliminary data.</text>
</comment>
<sequence>MHMKKKITTNRILSCLSMVALLLLPTSMKAQTRYELYVGGTQVTTDNAANITGAWLKSGSVAFDASSMTLTLTNVSIEAENDIKGIRSGINGLTIKFMGNNLIKTYYASGIYNDMNGGMTITGDSVKVETSQQSAIFTGYDSQLTISKCTVDAKGLWGLTGVVGNKNEKIAIEHATVYAYGNYGSISSLSAFTLTGCQIKNPLNAEFNSDYHAVCYNGDIVMKRYVTIKPDKSAGIEATKAKDDIVIEAIYNTSGRRIDQMQRGINIVRTKKGSTRKIMVK</sequence>
<feature type="chain" id="PRO_5007458708" evidence="1">
    <location>
        <begin position="31"/>
        <end position="281"/>
    </location>
</feature>
<reference evidence="3" key="1">
    <citation type="submission" date="2016-01" db="EMBL/GenBank/DDBJ databases">
        <authorList>
            <person name="Mitreva M."/>
            <person name="Pepin K.H."/>
            <person name="Mihindukulasuriya K.A."/>
            <person name="Fulton R."/>
            <person name="Fronick C."/>
            <person name="O'Laughlin M."/>
            <person name="Miner T."/>
            <person name="Herter B."/>
            <person name="Rosa B.A."/>
            <person name="Cordes M."/>
            <person name="Tomlinson C."/>
            <person name="Wollam A."/>
            <person name="Palsikar V.B."/>
            <person name="Mardis E.R."/>
            <person name="Wilson R.K."/>
        </authorList>
    </citation>
    <scope>NUCLEOTIDE SEQUENCE [LARGE SCALE GENOMIC DNA]</scope>
    <source>
        <strain evidence="3">MJR7716</strain>
    </source>
</reference>
<name>A0A133Q9G9_9BACT</name>
<dbReference type="STRING" id="28128.HMPREF3226_01345"/>
<evidence type="ECO:0000313" key="3">
    <source>
        <dbReference type="Proteomes" id="UP000070533"/>
    </source>
</evidence>
<dbReference type="AlphaFoldDB" id="A0A133Q9G9"/>
<accession>A0A133Q9G9</accession>
<evidence type="ECO:0000256" key="1">
    <source>
        <dbReference type="SAM" id="SignalP"/>
    </source>
</evidence>
<proteinExistence type="predicted"/>
<evidence type="ECO:0000313" key="2">
    <source>
        <dbReference type="EMBL" id="KXA39509.1"/>
    </source>
</evidence>
<feature type="signal peptide" evidence="1">
    <location>
        <begin position="1"/>
        <end position="30"/>
    </location>
</feature>
<dbReference type="Proteomes" id="UP000070533">
    <property type="component" value="Unassembled WGS sequence"/>
</dbReference>
<dbReference type="PATRIC" id="fig|28128.5.peg.1369"/>
<organism evidence="2 3">
    <name type="scientific">Prevotella corporis</name>
    <dbReference type="NCBI Taxonomy" id="28128"/>
    <lineage>
        <taxon>Bacteria</taxon>
        <taxon>Pseudomonadati</taxon>
        <taxon>Bacteroidota</taxon>
        <taxon>Bacteroidia</taxon>
        <taxon>Bacteroidales</taxon>
        <taxon>Prevotellaceae</taxon>
        <taxon>Prevotella</taxon>
    </lineage>
</organism>
<keyword evidence="1" id="KW-0732">Signal</keyword>
<protein>
    <submittedName>
        <fullName evidence="2">Uncharacterized protein</fullName>
    </submittedName>
</protein>
<dbReference type="EMBL" id="LRQG01000092">
    <property type="protein sequence ID" value="KXA39509.1"/>
    <property type="molecule type" value="Genomic_DNA"/>
</dbReference>